<dbReference type="PANTHER" id="PTHR42973">
    <property type="entry name" value="BINDING OXIDOREDUCTASE, PUTATIVE (AFU_ORTHOLOGUE AFUA_1G17690)-RELATED"/>
    <property type="match status" value="1"/>
</dbReference>
<dbReference type="InterPro" id="IPR016169">
    <property type="entry name" value="FAD-bd_PCMH_sub2"/>
</dbReference>
<evidence type="ECO:0000256" key="4">
    <source>
        <dbReference type="ARBA" id="ARBA00023002"/>
    </source>
</evidence>
<comment type="similarity">
    <text evidence="1">Belongs to the oxygen-dependent FAD-linked oxidoreductase family.</text>
</comment>
<evidence type="ECO:0000256" key="2">
    <source>
        <dbReference type="ARBA" id="ARBA00022630"/>
    </source>
</evidence>
<evidence type="ECO:0000256" key="3">
    <source>
        <dbReference type="ARBA" id="ARBA00022827"/>
    </source>
</evidence>
<keyword evidence="3" id="KW-0274">FAD</keyword>
<reference evidence="7" key="1">
    <citation type="submission" date="2020-03" db="EMBL/GenBank/DDBJ databases">
        <title>Draft Genome Sequence of Cylindrodendrum hubeiense.</title>
        <authorList>
            <person name="Buettner E."/>
            <person name="Kellner H."/>
        </authorList>
    </citation>
    <scope>NUCLEOTIDE SEQUENCE</scope>
    <source>
        <strain evidence="7">IHI 201604</strain>
    </source>
</reference>
<dbReference type="Pfam" id="PF08031">
    <property type="entry name" value="BBE"/>
    <property type="match status" value="1"/>
</dbReference>
<comment type="caution">
    <text evidence="7">The sequence shown here is derived from an EMBL/GenBank/DDBJ whole genome shotgun (WGS) entry which is preliminary data.</text>
</comment>
<feature type="signal peptide" evidence="5">
    <location>
        <begin position="1"/>
        <end position="28"/>
    </location>
</feature>
<evidence type="ECO:0000259" key="6">
    <source>
        <dbReference type="PROSITE" id="PS51387"/>
    </source>
</evidence>
<evidence type="ECO:0000313" key="7">
    <source>
        <dbReference type="EMBL" id="KAF7556856.1"/>
    </source>
</evidence>
<sequence>MVNLNSFARTSLVAGIFTLFLIKDVATAQSTGTKLNSFQKCLVEAVNADQARVQFPNEPDYASKDVRPYNLNFQFTPAAIMYPSTSLEVAAIVSCASKNNVKVQARSGGHDMTNKALGHSDGNLVVDMKNFRKVEVKGTTGIATIGPGNTLKTLVEGLHTQGARYMPHGSSPSVGIGGHATVGGLGYHSRILGATLDVMTEAEIVIANGSIIRASKDKNSDLFWALRGAGASFGIVTEFKFQTSPEPKEVIDFTYTISSKDIATLTNSFKAYHKIISNKTLEPKLSTVCVVQKNAVIISGSFFGSEAEYSNFDLGRQIPSITNKTVTARLSWSAHMRNSFTFVDSVFPANVYFDAKDTAITYKQLPSNDTIDELFKHLQTGESGSDQWFALMDFYGGAVNQKSSDASAFPHRDVAYFFSVYAASKGETSQTIKSFVDRAILTIQGNQADKFLSYAGISNMRTNKPQQKYWGTNLPRLETLKARFDPSDLFSSPQGVKPA</sequence>
<dbReference type="Gene3D" id="3.30.465.10">
    <property type="match status" value="1"/>
</dbReference>
<dbReference type="AlphaFoldDB" id="A0A9P5LKE7"/>
<dbReference type="GO" id="GO:0016491">
    <property type="term" value="F:oxidoreductase activity"/>
    <property type="evidence" value="ECO:0007669"/>
    <property type="project" value="UniProtKB-KW"/>
</dbReference>
<gene>
    <name evidence="7" type="ORF">G7Z17_g1094</name>
</gene>
<dbReference type="OrthoDB" id="415825at2759"/>
<dbReference type="PANTHER" id="PTHR42973:SF17">
    <property type="entry name" value="OXIDASE, PUTATIVE (AFU_ORTHOLOGUE AFUA_6G14340)-RELATED"/>
    <property type="match status" value="1"/>
</dbReference>
<dbReference type="InterPro" id="IPR012951">
    <property type="entry name" value="BBE"/>
</dbReference>
<dbReference type="InterPro" id="IPR006094">
    <property type="entry name" value="Oxid_FAD_bind_N"/>
</dbReference>
<dbReference type="InterPro" id="IPR006093">
    <property type="entry name" value="Oxy_OxRdtase_FAD_BS"/>
</dbReference>
<dbReference type="SUPFAM" id="SSF56176">
    <property type="entry name" value="FAD-binding/transporter-associated domain-like"/>
    <property type="match status" value="1"/>
</dbReference>
<name>A0A9P5LKE7_9HYPO</name>
<dbReference type="GO" id="GO:0071949">
    <property type="term" value="F:FAD binding"/>
    <property type="evidence" value="ECO:0007669"/>
    <property type="project" value="InterPro"/>
</dbReference>
<dbReference type="Gene3D" id="3.40.462.20">
    <property type="match status" value="1"/>
</dbReference>
<evidence type="ECO:0000256" key="5">
    <source>
        <dbReference type="SAM" id="SignalP"/>
    </source>
</evidence>
<feature type="chain" id="PRO_5040503256" description="FAD-binding PCMH-type domain-containing protein" evidence="5">
    <location>
        <begin position="29"/>
        <end position="499"/>
    </location>
</feature>
<keyword evidence="2" id="KW-0285">Flavoprotein</keyword>
<evidence type="ECO:0000313" key="8">
    <source>
        <dbReference type="Proteomes" id="UP000722485"/>
    </source>
</evidence>
<dbReference type="PROSITE" id="PS00862">
    <property type="entry name" value="OX2_COVAL_FAD"/>
    <property type="match status" value="1"/>
</dbReference>
<dbReference type="Proteomes" id="UP000722485">
    <property type="component" value="Unassembled WGS sequence"/>
</dbReference>
<dbReference type="PROSITE" id="PS51387">
    <property type="entry name" value="FAD_PCMH"/>
    <property type="match status" value="1"/>
</dbReference>
<dbReference type="InterPro" id="IPR016166">
    <property type="entry name" value="FAD-bd_PCMH"/>
</dbReference>
<dbReference type="InterPro" id="IPR036318">
    <property type="entry name" value="FAD-bd_PCMH-like_sf"/>
</dbReference>
<proteinExistence type="inferred from homology"/>
<dbReference type="Pfam" id="PF01565">
    <property type="entry name" value="FAD_binding_4"/>
    <property type="match status" value="1"/>
</dbReference>
<feature type="domain" description="FAD-binding PCMH-type" evidence="6">
    <location>
        <begin position="73"/>
        <end position="246"/>
    </location>
</feature>
<accession>A0A9P5LKE7</accession>
<dbReference type="InterPro" id="IPR050416">
    <property type="entry name" value="FAD-linked_Oxidoreductase"/>
</dbReference>
<keyword evidence="8" id="KW-1185">Reference proteome</keyword>
<protein>
    <recommendedName>
        <fullName evidence="6">FAD-binding PCMH-type domain-containing protein</fullName>
    </recommendedName>
</protein>
<organism evidence="7 8">
    <name type="scientific">Cylindrodendrum hubeiense</name>
    <dbReference type="NCBI Taxonomy" id="595255"/>
    <lineage>
        <taxon>Eukaryota</taxon>
        <taxon>Fungi</taxon>
        <taxon>Dikarya</taxon>
        <taxon>Ascomycota</taxon>
        <taxon>Pezizomycotina</taxon>
        <taxon>Sordariomycetes</taxon>
        <taxon>Hypocreomycetidae</taxon>
        <taxon>Hypocreales</taxon>
        <taxon>Nectriaceae</taxon>
        <taxon>Cylindrodendrum</taxon>
    </lineage>
</organism>
<dbReference type="EMBL" id="JAANBB010000009">
    <property type="protein sequence ID" value="KAF7556856.1"/>
    <property type="molecule type" value="Genomic_DNA"/>
</dbReference>
<evidence type="ECO:0000256" key="1">
    <source>
        <dbReference type="ARBA" id="ARBA00005466"/>
    </source>
</evidence>
<keyword evidence="5" id="KW-0732">Signal</keyword>
<keyword evidence="4" id="KW-0560">Oxidoreductase</keyword>